<keyword evidence="1" id="KW-0732">Signal</keyword>
<name>A0A9Q2FIU0_GLUJA</name>
<evidence type="ECO:0000256" key="1">
    <source>
        <dbReference type="SAM" id="SignalP"/>
    </source>
</evidence>
<dbReference type="InterPro" id="IPR002491">
    <property type="entry name" value="ABC_transptr_periplasmic_BD"/>
</dbReference>
<feature type="chain" id="PRO_5040377630" evidence="1">
    <location>
        <begin position="24"/>
        <end position="318"/>
    </location>
</feature>
<dbReference type="EMBL" id="JABCQN010000001">
    <property type="protein sequence ID" value="MBF0869380.1"/>
    <property type="molecule type" value="Genomic_DNA"/>
</dbReference>
<proteinExistence type="predicted"/>
<organism evidence="3 4">
    <name type="scientific">Gluconobacter japonicus</name>
    <dbReference type="NCBI Taxonomy" id="376620"/>
    <lineage>
        <taxon>Bacteria</taxon>
        <taxon>Pseudomonadati</taxon>
        <taxon>Pseudomonadota</taxon>
        <taxon>Alphaproteobacteria</taxon>
        <taxon>Acetobacterales</taxon>
        <taxon>Acetobacteraceae</taxon>
        <taxon>Gluconobacter</taxon>
    </lineage>
</organism>
<dbReference type="SUPFAM" id="SSF53807">
    <property type="entry name" value="Helical backbone' metal receptor"/>
    <property type="match status" value="1"/>
</dbReference>
<sequence>MMTLSRLFGGLLSLSLMATTAYAAPPTRIVEGWYAHNATLIMLGAQDHIVATVAKPSIMPWMFKLVPSLSKAQPLEPGNLNGEELLRLDPDLVFVTASGHSADALAKVGLHVVSEGFDRFVGLLECVDGTATLLQTPLATKRAQAYRVAFLKAVSQAATNPQGPRVLHIESLKPLRVDGDQSIIDQWIRSAGGRNAAMGVHGNKQPVSVEQILSWNPDIIIVGANAGDPAQLASDGVWSQLAAVKAGRVYRNPAGIFPWDRYSPELLLQVDWARQIVQTGHVDEVGMIAKMQDFYRQFYGITLRAEDAKRMLAALPPE</sequence>
<dbReference type="Proteomes" id="UP000661006">
    <property type="component" value="Unassembled WGS sequence"/>
</dbReference>
<dbReference type="GeneID" id="81473196"/>
<dbReference type="PANTHER" id="PTHR30535">
    <property type="entry name" value="VITAMIN B12-BINDING PROTEIN"/>
    <property type="match status" value="1"/>
</dbReference>
<dbReference type="RefSeq" id="WP_194257339.1">
    <property type="nucleotide sequence ID" value="NZ_JABCQN010000001.1"/>
</dbReference>
<feature type="signal peptide" evidence="1">
    <location>
        <begin position="1"/>
        <end position="23"/>
    </location>
</feature>
<accession>A0A9Q2FIU0</accession>
<dbReference type="PROSITE" id="PS50983">
    <property type="entry name" value="FE_B12_PBP"/>
    <property type="match status" value="1"/>
</dbReference>
<comment type="caution">
    <text evidence="3">The sequence shown here is derived from an EMBL/GenBank/DDBJ whole genome shotgun (WGS) entry which is preliminary data.</text>
</comment>
<dbReference type="Gene3D" id="1.20.58.2180">
    <property type="match status" value="1"/>
</dbReference>
<evidence type="ECO:0000313" key="3">
    <source>
        <dbReference type="EMBL" id="MBF0869380.1"/>
    </source>
</evidence>
<dbReference type="Gene3D" id="3.40.50.1980">
    <property type="entry name" value="Nitrogenase molybdenum iron protein domain"/>
    <property type="match status" value="2"/>
</dbReference>
<evidence type="ECO:0000313" key="4">
    <source>
        <dbReference type="Proteomes" id="UP000661006"/>
    </source>
</evidence>
<dbReference type="InterPro" id="IPR050902">
    <property type="entry name" value="ABC_Transporter_SBP"/>
</dbReference>
<dbReference type="Pfam" id="PF01497">
    <property type="entry name" value="Peripla_BP_2"/>
    <property type="match status" value="1"/>
</dbReference>
<reference evidence="3" key="1">
    <citation type="submission" date="2020-04" db="EMBL/GenBank/DDBJ databases">
        <authorList>
            <person name="Sombolestani A."/>
        </authorList>
    </citation>
    <scope>NUCLEOTIDE SEQUENCE</scope>
    <source>
        <strain evidence="3">R71697</strain>
    </source>
</reference>
<evidence type="ECO:0000259" key="2">
    <source>
        <dbReference type="PROSITE" id="PS50983"/>
    </source>
</evidence>
<dbReference type="AlphaFoldDB" id="A0A9Q2FIU0"/>
<feature type="domain" description="Fe/B12 periplasmic-binding" evidence="2">
    <location>
        <begin position="28"/>
        <end position="284"/>
    </location>
</feature>
<reference evidence="3" key="2">
    <citation type="submission" date="2020-11" db="EMBL/GenBank/DDBJ databases">
        <title>Description of novel Gluconobacter species.</title>
        <authorList>
            <person name="Cleenwerck I."/>
            <person name="Cnockaert M."/>
            <person name="Borremans W."/>
            <person name="Wieme A.D."/>
            <person name="De Vuyst L."/>
            <person name="Vandamme P."/>
        </authorList>
    </citation>
    <scope>NUCLEOTIDE SEQUENCE</scope>
    <source>
        <strain evidence="3">R71697</strain>
    </source>
</reference>
<protein>
    <submittedName>
        <fullName evidence="3">ABC transporter substrate-binding protein</fullName>
    </submittedName>
</protein>
<dbReference type="PANTHER" id="PTHR30535:SF34">
    <property type="entry name" value="MOLYBDATE-BINDING PROTEIN MOLA"/>
    <property type="match status" value="1"/>
</dbReference>
<gene>
    <name evidence="3" type="ORF">HKD32_00710</name>
</gene>